<dbReference type="EMBL" id="KL251460">
    <property type="protein sequence ID" value="KGB40421.1"/>
    <property type="molecule type" value="Genomic_DNA"/>
</dbReference>
<dbReference type="GO" id="GO:0004843">
    <property type="term" value="F:cysteine-type deubiquitinase activity"/>
    <property type="evidence" value="ECO:0007669"/>
    <property type="project" value="UniProtKB-UniRule"/>
</dbReference>
<keyword evidence="7 9" id="KW-0788">Thiol protease</keyword>
<keyword evidence="4" id="KW-0863">Zinc-finger</keyword>
<dbReference type="GO" id="GO:0008270">
    <property type="term" value="F:zinc ion binding"/>
    <property type="evidence" value="ECO:0007669"/>
    <property type="project" value="UniProtKB-KW"/>
</dbReference>
<proteinExistence type="predicted"/>
<dbReference type="GO" id="GO:0016579">
    <property type="term" value="P:protein deubiquitination"/>
    <property type="evidence" value="ECO:0007669"/>
    <property type="project" value="TreeGrafter"/>
</dbReference>
<dbReference type="GO" id="GO:0030968">
    <property type="term" value="P:endoplasmic reticulum unfolded protein response"/>
    <property type="evidence" value="ECO:0007669"/>
    <property type="project" value="TreeGrafter"/>
</dbReference>
<accession>A0A095B045</accession>
<feature type="domain" description="JmjC" evidence="11">
    <location>
        <begin position="97"/>
        <end position="262"/>
    </location>
</feature>
<evidence type="ECO:0000256" key="6">
    <source>
        <dbReference type="ARBA" id="ARBA00022801"/>
    </source>
</evidence>
<reference evidence="12" key="1">
    <citation type="journal article" date="2012" name="Nat. Genet.">
        <title>Whole-genome sequence of Schistosoma haematobium.</title>
        <authorList>
            <person name="Young N.D."/>
            <person name="Jex A.R."/>
            <person name="Li B."/>
            <person name="Liu S."/>
            <person name="Yang L."/>
            <person name="Xiong Z."/>
            <person name="Li Y."/>
            <person name="Cantacessi C."/>
            <person name="Hall R.S."/>
            <person name="Xu X."/>
            <person name="Chen F."/>
            <person name="Wu X."/>
            <person name="Zerlotini A."/>
            <person name="Oliveira G."/>
            <person name="Hofmann A."/>
            <person name="Zhang G."/>
            <person name="Fang X."/>
            <person name="Kang Y."/>
            <person name="Campbell B.E."/>
            <person name="Loukas A."/>
            <person name="Ranganathan S."/>
            <person name="Rollinson D."/>
            <person name="Rinaldi G."/>
            <person name="Brindley P.J."/>
            <person name="Yang H."/>
            <person name="Wang J."/>
            <person name="Wang J."/>
            <person name="Gasser R.B."/>
        </authorList>
    </citation>
    <scope>NUCLEOTIDE SEQUENCE [LARGE SCALE GENOMIC DNA]</scope>
</reference>
<dbReference type="Gene3D" id="3.10.20.90">
    <property type="entry name" value="Phosphatidylinositol 3-kinase Catalytic Subunit, Chain A, domain 1"/>
    <property type="match status" value="1"/>
</dbReference>
<dbReference type="SUPFAM" id="SSF54001">
    <property type="entry name" value="Cysteine proteinases"/>
    <property type="match status" value="1"/>
</dbReference>
<dbReference type="PROSITE" id="PS50802">
    <property type="entry name" value="OTU"/>
    <property type="match status" value="1"/>
</dbReference>
<evidence type="ECO:0000256" key="8">
    <source>
        <dbReference type="ARBA" id="ARBA00022833"/>
    </source>
</evidence>
<organism evidence="12">
    <name type="scientific">Schistosoma haematobium</name>
    <name type="common">Blood fluke</name>
    <dbReference type="NCBI Taxonomy" id="6185"/>
    <lineage>
        <taxon>Eukaryota</taxon>
        <taxon>Metazoa</taxon>
        <taxon>Spiralia</taxon>
        <taxon>Lophotrochozoa</taxon>
        <taxon>Platyhelminthes</taxon>
        <taxon>Trematoda</taxon>
        <taxon>Digenea</taxon>
        <taxon>Strigeidida</taxon>
        <taxon>Schistosomatoidea</taxon>
        <taxon>Schistosomatidae</taxon>
        <taxon>Schistosoma</taxon>
    </lineage>
</organism>
<evidence type="ECO:0000256" key="9">
    <source>
        <dbReference type="RuleBase" id="RU367104"/>
    </source>
</evidence>
<dbReference type="InterPro" id="IPR003323">
    <property type="entry name" value="OTU_dom"/>
</dbReference>
<dbReference type="GO" id="GO:0005634">
    <property type="term" value="C:nucleus"/>
    <property type="evidence" value="ECO:0007669"/>
    <property type="project" value="TreeGrafter"/>
</dbReference>
<evidence type="ECO:0000256" key="2">
    <source>
        <dbReference type="ARBA" id="ARBA00022670"/>
    </source>
</evidence>
<comment type="subcellular location">
    <subcellularLocation>
        <location evidence="9">Cytoplasm</location>
    </subcellularLocation>
</comment>
<dbReference type="AlphaFoldDB" id="A0A095B045"/>
<dbReference type="GO" id="GO:0005829">
    <property type="term" value="C:cytosol"/>
    <property type="evidence" value="ECO:0007669"/>
    <property type="project" value="TreeGrafter"/>
</dbReference>
<keyword evidence="5 9" id="KW-0833">Ubl conjugation pathway</keyword>
<evidence type="ECO:0000256" key="1">
    <source>
        <dbReference type="ARBA" id="ARBA00000707"/>
    </source>
</evidence>
<evidence type="ECO:0000259" key="10">
    <source>
        <dbReference type="PROSITE" id="PS50802"/>
    </source>
</evidence>
<dbReference type="SUPFAM" id="SSF54236">
    <property type="entry name" value="Ubiquitin-like"/>
    <property type="match status" value="1"/>
</dbReference>
<gene>
    <name evidence="12" type="ORF">MS3_08887</name>
</gene>
<dbReference type="InterPro" id="IPR029071">
    <property type="entry name" value="Ubiquitin-like_domsf"/>
</dbReference>
<dbReference type="Gene3D" id="2.60.120.650">
    <property type="entry name" value="Cupin"/>
    <property type="match status" value="1"/>
</dbReference>
<evidence type="ECO:0000259" key="11">
    <source>
        <dbReference type="PROSITE" id="PS51184"/>
    </source>
</evidence>
<dbReference type="Gene3D" id="3.90.70.80">
    <property type="match status" value="1"/>
</dbReference>
<keyword evidence="9" id="KW-0963">Cytoplasm</keyword>
<dbReference type="STRING" id="6185.A0A095B045"/>
<dbReference type="Pfam" id="PF02338">
    <property type="entry name" value="OTU"/>
    <property type="match status" value="1"/>
</dbReference>
<protein>
    <recommendedName>
        <fullName evidence="9">Ubiquitin thioesterase OTU</fullName>
        <ecNumber evidence="9">3.4.19.12</ecNumber>
    </recommendedName>
</protein>
<dbReference type="EC" id="3.4.19.12" evidence="9"/>
<name>A0A095B045_SCHHA</name>
<feature type="domain" description="OTU" evidence="10">
    <location>
        <begin position="512"/>
        <end position="647"/>
    </location>
</feature>
<dbReference type="Pfam" id="PF24560">
    <property type="entry name" value="zf-C2H2_OTU1_C"/>
    <property type="match status" value="1"/>
</dbReference>
<dbReference type="Pfam" id="PF13621">
    <property type="entry name" value="Cupin_8"/>
    <property type="match status" value="1"/>
</dbReference>
<dbReference type="PANTHER" id="PTHR13312:SF0">
    <property type="entry name" value="UBIQUITIN THIOESTERASE OTU1"/>
    <property type="match status" value="1"/>
</dbReference>
<dbReference type="InterPro" id="IPR041667">
    <property type="entry name" value="Cupin_8"/>
</dbReference>
<dbReference type="InterPro" id="IPR038765">
    <property type="entry name" value="Papain-like_cys_pep_sf"/>
</dbReference>
<dbReference type="InterPro" id="IPR048857">
    <property type="entry name" value="OTU1_Ubl"/>
</dbReference>
<dbReference type="PANTHER" id="PTHR13312">
    <property type="entry name" value="HIV-INDUCED PROTEIN-7-LIKE PROTEASE"/>
    <property type="match status" value="1"/>
</dbReference>
<sequence>MDIAEILLSQFPNPQHPYVAKNGACTWKACQKWDLHYLSGRIKSNLKFRLAKKESIEVQWETSCPSVNATLAEFNEWINGVDNMSNPFSKYPKESWWAYADYIYMNQSPDFQGLVEDLSFQELFPFLKSNISPTFWLGSSKAHTICHRDTYGVNLVVQIKGSKRWILFPPSDSPHMYETRLPLEESTVFSKVNFTLPNCKKHPLILKTTPYPVTLYPGDILFVPRNWWHFVESSSEYDFTCSVNLWIDQPSLDNKARLRECLTQLVGFSLLSNYDRSDHKVLLHPSEQATYENEFWFKQLLDYLYLLFHQNPNELSSNGEENLEEPSKKARFSSIINWTPLTSEKLDSLFSISEENSTSDVVNTLNFEQIVDAFMKPDVIELSDNYFIVVQMQACPLNSKDLLKLRCRFRTGQYTLSDLTSDSTINELLQTITSLVGVTQSRISLYYGYPPQKLDCSISSLSKHLWEIPLRSGDMLTVDVTEEKPTNVNSQTVNHQPHEHEIVTNKQSESHIVRLSAPSDNSCLFTSVLFCMNNEDNHLKIGAEVVTNIAEVSNLRELISGIVLSDPVKYSEAFLGMSNEQYSLQIRQSDKWGGGIEVSILSQLYKIEICIVDIESCRIDRFGEDQNYPKRILLIYDGIHYDPLAQECPNRNCLITVFSSNNDSILFEAQQLASKARAEWAFTDLSSFTLLCRQCDAPLIGQEAAQKHAQLTGHTQFREILH</sequence>
<dbReference type="CDD" id="cd22745">
    <property type="entry name" value="OTU_OTU1"/>
    <property type="match status" value="1"/>
</dbReference>
<comment type="catalytic activity">
    <reaction evidence="1 9">
        <text>Thiol-dependent hydrolysis of ester, thioester, amide, peptide and isopeptide bonds formed by the C-terminal Gly of ubiquitin (a 76-residue protein attached to proteins as an intracellular targeting signal).</text>
        <dbReference type="EC" id="3.4.19.12"/>
    </reaction>
</comment>
<dbReference type="InterPro" id="IPR003347">
    <property type="entry name" value="JmjC_dom"/>
</dbReference>
<evidence type="ECO:0000256" key="3">
    <source>
        <dbReference type="ARBA" id="ARBA00022723"/>
    </source>
</evidence>
<evidence type="ECO:0000256" key="7">
    <source>
        <dbReference type="ARBA" id="ARBA00022807"/>
    </source>
</evidence>
<dbReference type="SUPFAM" id="SSF51197">
    <property type="entry name" value="Clavaminate synthase-like"/>
    <property type="match status" value="1"/>
</dbReference>
<dbReference type="CDD" id="cd17059">
    <property type="entry name" value="Ubl_OTU1"/>
    <property type="match status" value="1"/>
</dbReference>
<dbReference type="Pfam" id="PF21403">
    <property type="entry name" value="OTU1_UBXL"/>
    <property type="match status" value="1"/>
</dbReference>
<dbReference type="SMART" id="SM00558">
    <property type="entry name" value="JmjC"/>
    <property type="match status" value="1"/>
</dbReference>
<dbReference type="InterPro" id="IPR057766">
    <property type="entry name" value="Znf-C2H2_OTU1-like_C"/>
</dbReference>
<keyword evidence="2" id="KW-0645">Protease</keyword>
<comment type="function">
    <text evidence="9">Hydrolase that can remove conjugated ubiquitin from proteins and may therefore play an important regulatory role at the level of protein turnover by preventing degradation.</text>
</comment>
<keyword evidence="6 9" id="KW-0378">Hydrolase</keyword>
<dbReference type="GO" id="GO:0036503">
    <property type="term" value="P:ERAD pathway"/>
    <property type="evidence" value="ECO:0007669"/>
    <property type="project" value="TreeGrafter"/>
</dbReference>
<keyword evidence="8" id="KW-0862">Zinc</keyword>
<evidence type="ECO:0000256" key="4">
    <source>
        <dbReference type="ARBA" id="ARBA00022771"/>
    </source>
</evidence>
<evidence type="ECO:0000313" key="12">
    <source>
        <dbReference type="EMBL" id="KGB40421.1"/>
    </source>
</evidence>
<evidence type="ECO:0000256" key="5">
    <source>
        <dbReference type="ARBA" id="ARBA00022786"/>
    </source>
</evidence>
<keyword evidence="3" id="KW-0479">Metal-binding</keyword>
<dbReference type="PROSITE" id="PS51184">
    <property type="entry name" value="JMJC"/>
    <property type="match status" value="1"/>
</dbReference>